<reference evidence="4 5" key="1">
    <citation type="submission" date="2018-07" db="EMBL/GenBank/DDBJ databases">
        <title>Genomic Encyclopedia of Type Strains, Phase III (KMG-III): the genomes of soil and plant-associated and newly described type strains.</title>
        <authorList>
            <person name="Whitman W."/>
        </authorList>
    </citation>
    <scope>NUCLEOTIDE SEQUENCE [LARGE SCALE GENOMIC DNA]</scope>
    <source>
        <strain evidence="4 5">CECT 7506</strain>
    </source>
</reference>
<dbReference type="InterPro" id="IPR013780">
    <property type="entry name" value="Glyco_hydro_b"/>
</dbReference>
<comment type="caution">
    <text evidence="4">The sequence shown here is derived from an EMBL/GenBank/DDBJ whole genome shotgun (WGS) entry which is preliminary data.</text>
</comment>
<organism evidence="4 5">
    <name type="scientific">Paenibacillus prosopidis</name>
    <dbReference type="NCBI Taxonomy" id="630520"/>
    <lineage>
        <taxon>Bacteria</taxon>
        <taxon>Bacillati</taxon>
        <taxon>Bacillota</taxon>
        <taxon>Bacilli</taxon>
        <taxon>Bacillales</taxon>
        <taxon>Paenibacillaceae</taxon>
        <taxon>Paenibacillus</taxon>
    </lineage>
</organism>
<proteinExistence type="predicted"/>
<feature type="domain" description="Glycosyl hydrolase family 36 C-terminal" evidence="3">
    <location>
        <begin position="108"/>
        <end position="187"/>
    </location>
</feature>
<name>A0A368VYH6_9BACL</name>
<keyword evidence="5" id="KW-1185">Reference proteome</keyword>
<gene>
    <name evidence="4" type="ORF">DFP97_10966</name>
</gene>
<dbReference type="Gene3D" id="2.60.40.1180">
    <property type="entry name" value="Golgi alpha-mannosidase II"/>
    <property type="match status" value="1"/>
</dbReference>
<dbReference type="Gene3D" id="3.20.20.70">
    <property type="entry name" value="Aldolase class I"/>
    <property type="match status" value="1"/>
</dbReference>
<dbReference type="SUPFAM" id="SSF51445">
    <property type="entry name" value="(Trans)glycosidases"/>
    <property type="match status" value="1"/>
</dbReference>
<evidence type="ECO:0000313" key="5">
    <source>
        <dbReference type="Proteomes" id="UP000252415"/>
    </source>
</evidence>
<dbReference type="GO" id="GO:0016798">
    <property type="term" value="F:hydrolase activity, acting on glycosyl bonds"/>
    <property type="evidence" value="ECO:0007669"/>
    <property type="project" value="UniProtKB-KW"/>
</dbReference>
<dbReference type="InterPro" id="IPR017853">
    <property type="entry name" value="GH"/>
</dbReference>
<dbReference type="InterPro" id="IPR031705">
    <property type="entry name" value="Glyco_hydro_36_C"/>
</dbReference>
<sequence length="191" mass="21680">MPQTWASDNTDAISSLKIQYGTSIVYPINTIGAHVTESPSHMLNRSASLETRGNVAYCGTFGYELDLTIITEEEKEIAKEQVTFYKENRRLIQFGDFYRLLSPFEGNEAAWMIVSEDRSEAIVSYFHVLAQPNCGFRSVRLQGLEANADYELLESGQVFGGDELMSVGLRVPVQLTRRDFTNKVWRLRKLP</sequence>
<accession>A0A368VYH6</accession>
<dbReference type="Pfam" id="PF02065">
    <property type="entry name" value="Melibiase"/>
    <property type="match status" value="1"/>
</dbReference>
<dbReference type="Pfam" id="PF16874">
    <property type="entry name" value="Glyco_hydro_36C"/>
    <property type="match status" value="1"/>
</dbReference>
<evidence type="ECO:0000313" key="4">
    <source>
        <dbReference type="EMBL" id="RCW46424.1"/>
    </source>
</evidence>
<keyword evidence="1 4" id="KW-0378">Hydrolase</keyword>
<evidence type="ECO:0000259" key="3">
    <source>
        <dbReference type="Pfam" id="PF16874"/>
    </source>
</evidence>
<evidence type="ECO:0000256" key="1">
    <source>
        <dbReference type="ARBA" id="ARBA00022801"/>
    </source>
</evidence>
<dbReference type="Proteomes" id="UP000252415">
    <property type="component" value="Unassembled WGS sequence"/>
</dbReference>
<dbReference type="EMBL" id="QPJD01000009">
    <property type="protein sequence ID" value="RCW46424.1"/>
    <property type="molecule type" value="Genomic_DNA"/>
</dbReference>
<dbReference type="InterPro" id="IPR013785">
    <property type="entry name" value="Aldolase_TIM"/>
</dbReference>
<evidence type="ECO:0000256" key="2">
    <source>
        <dbReference type="ARBA" id="ARBA00023295"/>
    </source>
</evidence>
<protein>
    <submittedName>
        <fullName evidence="4">Glycosyl hydrolase family 36</fullName>
    </submittedName>
</protein>
<dbReference type="AlphaFoldDB" id="A0A368VYH6"/>
<keyword evidence="2" id="KW-0326">Glycosidase</keyword>